<dbReference type="GO" id="GO:0003844">
    <property type="term" value="F:1,4-alpha-glucan branching enzyme activity"/>
    <property type="evidence" value="ECO:0007669"/>
    <property type="project" value="UniProtKB-UniRule"/>
</dbReference>
<dbReference type="CDD" id="cd11322">
    <property type="entry name" value="AmyAc_Glg_BE"/>
    <property type="match status" value="1"/>
</dbReference>
<evidence type="ECO:0000259" key="12">
    <source>
        <dbReference type="SMART" id="SM00642"/>
    </source>
</evidence>
<feature type="active site" description="Proton donor" evidence="10 11">
    <location>
        <position position="363"/>
    </location>
</feature>
<name>F8LB18_9BACT</name>
<keyword evidence="7 10" id="KW-0808">Transferase</keyword>
<comment type="catalytic activity">
    <reaction evidence="1 10">
        <text>Transfers a segment of a (1-&gt;4)-alpha-D-glucan chain to a primary hydroxy group in a similar glucan chain.</text>
        <dbReference type="EC" id="2.4.1.18"/>
    </reaction>
</comment>
<evidence type="ECO:0000256" key="9">
    <source>
        <dbReference type="ARBA" id="ARBA00023277"/>
    </source>
</evidence>
<evidence type="ECO:0000256" key="5">
    <source>
        <dbReference type="ARBA" id="ARBA00022600"/>
    </source>
</evidence>
<feature type="active site" description="Nucleophile" evidence="10 11">
    <location>
        <position position="310"/>
    </location>
</feature>
<dbReference type="FunFam" id="2.60.40.1180:FF:000002">
    <property type="entry name" value="1,4-alpha-glucan branching enzyme GlgB"/>
    <property type="match status" value="1"/>
</dbReference>
<dbReference type="PANTHER" id="PTHR43651">
    <property type="entry name" value="1,4-ALPHA-GLUCAN-BRANCHING ENZYME"/>
    <property type="match status" value="1"/>
</dbReference>
<dbReference type="NCBIfam" id="NF008967">
    <property type="entry name" value="PRK12313.1"/>
    <property type="match status" value="1"/>
</dbReference>
<evidence type="ECO:0000256" key="8">
    <source>
        <dbReference type="ARBA" id="ARBA00023056"/>
    </source>
</evidence>
<evidence type="ECO:0000256" key="4">
    <source>
        <dbReference type="ARBA" id="ARBA00009000"/>
    </source>
</evidence>
<evidence type="ECO:0000256" key="2">
    <source>
        <dbReference type="ARBA" id="ARBA00002953"/>
    </source>
</evidence>
<dbReference type="SMART" id="SM00642">
    <property type="entry name" value="Aamy"/>
    <property type="match status" value="1"/>
</dbReference>
<keyword evidence="6 10" id="KW-0328">Glycosyltransferase</keyword>
<dbReference type="SUPFAM" id="SSF51011">
    <property type="entry name" value="Glycosyl hydrolase domain"/>
    <property type="match status" value="1"/>
</dbReference>
<dbReference type="CDD" id="cd02855">
    <property type="entry name" value="E_set_GBE_prok_N"/>
    <property type="match status" value="1"/>
</dbReference>
<dbReference type="SUPFAM" id="SSF51445">
    <property type="entry name" value="(Trans)glycosidases"/>
    <property type="match status" value="1"/>
</dbReference>
<keyword evidence="8 10" id="KW-0320">Glycogen biosynthesis</keyword>
<dbReference type="Pfam" id="PF00128">
    <property type="entry name" value="Alpha-amylase"/>
    <property type="match status" value="1"/>
</dbReference>
<dbReference type="InterPro" id="IPR014756">
    <property type="entry name" value="Ig_E-set"/>
</dbReference>
<dbReference type="InterPro" id="IPR006407">
    <property type="entry name" value="GlgB"/>
</dbReference>
<organism evidence="13">
    <name type="scientific">Waddlia chondrophila 2032/99</name>
    <dbReference type="NCBI Taxonomy" id="765953"/>
    <lineage>
        <taxon>Bacteria</taxon>
        <taxon>Pseudomonadati</taxon>
        <taxon>Chlamydiota</taxon>
        <taxon>Chlamydiia</taxon>
        <taxon>Parachlamydiales</taxon>
        <taxon>Waddliaceae</taxon>
        <taxon>Waddlia</taxon>
    </lineage>
</organism>
<protein>
    <recommendedName>
        <fullName evidence="10">1,4-alpha-glucan branching enzyme GlgB</fullName>
        <ecNumber evidence="10">2.4.1.18</ecNumber>
    </recommendedName>
    <alternativeName>
        <fullName evidence="10">1,4-alpha-D-glucan:1,4-alpha-D-glucan 6-glucosyl-transferase</fullName>
    </alternativeName>
    <alternativeName>
        <fullName evidence="10">Alpha-(1-&gt;4)-glucan branching enzyme</fullName>
    </alternativeName>
    <alternativeName>
        <fullName evidence="10">Glycogen branching enzyme</fullName>
        <shortName evidence="10">BE</shortName>
    </alternativeName>
</protein>
<comment type="subunit">
    <text evidence="10">Monomer.</text>
</comment>
<dbReference type="SUPFAM" id="SSF81296">
    <property type="entry name" value="E set domains"/>
    <property type="match status" value="1"/>
</dbReference>
<comment type="pathway">
    <text evidence="3 10">Glycan biosynthesis; glycogen biosynthesis.</text>
</comment>
<comment type="similarity">
    <text evidence="4 10">Belongs to the glycosyl hydrolase 13 family. GlgB subfamily.</text>
</comment>
<dbReference type="AlphaFoldDB" id="F8LB18"/>
<dbReference type="InterPro" id="IPR017853">
    <property type="entry name" value="GH"/>
</dbReference>
<dbReference type="Gene3D" id="2.60.40.10">
    <property type="entry name" value="Immunoglobulins"/>
    <property type="match status" value="1"/>
</dbReference>
<dbReference type="InterPro" id="IPR044143">
    <property type="entry name" value="GlgB_N_E_set_prok"/>
</dbReference>
<dbReference type="Gene3D" id="2.60.40.1180">
    <property type="entry name" value="Golgi alpha-mannosidase II"/>
    <property type="match status" value="1"/>
</dbReference>
<dbReference type="PIRSF" id="PIRSF000463">
    <property type="entry name" value="GlgB"/>
    <property type="match status" value="1"/>
</dbReference>
<dbReference type="InterPro" id="IPR006047">
    <property type="entry name" value="GH13_cat_dom"/>
</dbReference>
<dbReference type="GO" id="GO:0005978">
    <property type="term" value="P:glycogen biosynthetic process"/>
    <property type="evidence" value="ECO:0007669"/>
    <property type="project" value="UniProtKB-UniRule"/>
</dbReference>
<dbReference type="EC" id="2.4.1.18" evidence="10"/>
<keyword evidence="9 10" id="KW-0119">Carbohydrate metabolism</keyword>
<evidence type="ECO:0000256" key="6">
    <source>
        <dbReference type="ARBA" id="ARBA00022676"/>
    </source>
</evidence>
<comment type="function">
    <text evidence="2 10">Catalyzes the formation of the alpha-1,6-glucosidic linkages in glycogen by scission of a 1,4-alpha-linked oligosaccharide from growing alpha-1,4-glucan chains and the subsequent attachment of the oligosaccharide to the alpha-1,6 position.</text>
</comment>
<evidence type="ECO:0000313" key="13">
    <source>
        <dbReference type="EMBL" id="CCB90682.1"/>
    </source>
</evidence>
<accession>F8LB18</accession>
<dbReference type="NCBIfam" id="NF003811">
    <property type="entry name" value="PRK05402.1"/>
    <property type="match status" value="1"/>
</dbReference>
<dbReference type="EMBL" id="FR872633">
    <property type="protein sequence ID" value="CCB90682.1"/>
    <property type="molecule type" value="Genomic_DNA"/>
</dbReference>
<feature type="domain" description="Glycosyl hydrolase family 13 catalytic" evidence="12">
    <location>
        <begin position="153"/>
        <end position="498"/>
    </location>
</feature>
<dbReference type="HAMAP" id="MF_00685">
    <property type="entry name" value="GlgB"/>
    <property type="match status" value="1"/>
</dbReference>
<gene>
    <name evidence="10 13" type="primary">glgB</name>
    <name evidence="13" type="ORF">WCH_AF04000</name>
</gene>
<evidence type="ECO:0000256" key="10">
    <source>
        <dbReference type="HAMAP-Rule" id="MF_00685"/>
    </source>
</evidence>
<evidence type="ECO:0000256" key="3">
    <source>
        <dbReference type="ARBA" id="ARBA00004964"/>
    </source>
</evidence>
<evidence type="ECO:0000256" key="1">
    <source>
        <dbReference type="ARBA" id="ARBA00000826"/>
    </source>
</evidence>
<dbReference type="InterPro" id="IPR013783">
    <property type="entry name" value="Ig-like_fold"/>
</dbReference>
<dbReference type="GO" id="GO:0004553">
    <property type="term" value="F:hydrolase activity, hydrolyzing O-glycosyl compounds"/>
    <property type="evidence" value="ECO:0007669"/>
    <property type="project" value="InterPro"/>
</dbReference>
<keyword evidence="5 10" id="KW-0321">Glycogen metabolism</keyword>
<dbReference type="FunFam" id="2.60.40.10:FF:000169">
    <property type="entry name" value="1,4-alpha-glucan branching enzyme GlgB"/>
    <property type="match status" value="1"/>
</dbReference>
<dbReference type="InterPro" id="IPR006048">
    <property type="entry name" value="A-amylase/branching_C"/>
</dbReference>
<dbReference type="GO" id="GO:0043169">
    <property type="term" value="F:cation binding"/>
    <property type="evidence" value="ECO:0007669"/>
    <property type="project" value="InterPro"/>
</dbReference>
<dbReference type="FunFam" id="3.20.20.80:FF:000003">
    <property type="entry name" value="1,4-alpha-glucan branching enzyme GlgB"/>
    <property type="match status" value="1"/>
</dbReference>
<dbReference type="GO" id="GO:0005829">
    <property type="term" value="C:cytosol"/>
    <property type="evidence" value="ECO:0007669"/>
    <property type="project" value="TreeGrafter"/>
</dbReference>
<dbReference type="InterPro" id="IPR037439">
    <property type="entry name" value="Branching_enzy"/>
</dbReference>
<evidence type="ECO:0000256" key="7">
    <source>
        <dbReference type="ARBA" id="ARBA00022679"/>
    </source>
</evidence>
<sequence>MKEAVAVYSLLSEKDIYLFKEGTHDRLYEKLGSHVVEVDGIKGTQFAVWAPNAESVSVIGDFNDWDRKRHQLHVRWDESGIWEGFIPGAKQGDCYKYHIASKVNGYRVEKGDPFAFFAEVPPKTGSIIWDLAYEWKSLTEERSRSDKPISIYEMHFGSWRRDEKNTPPSYREMAEWLPPYLLDMGFTHVEFMPMMEHPFYGSWGYQKTGYFSPTSRYGSPQDFMFLIESLHQAGIGVFLDWVPSHFPSDQHGLAFFDGTHLFEHEDPKKGIQPDWNSYIFNYGRNEVRSFLISSANFWCSRYHIDGLRCDAVASMLYLDYSRKNGEWIPNAYGGNENLEAIDFLKTLNTTIYQNHPHVQMIAEESTAWPMVSRPVYLGGLGFGWKWNMGWMNDTLEYFKKDPVHRKHHHNELIFSILYAFTENFILSLSHDEVVHGKASLLTKMPGDEWQKFANLRLLYGYMFTHPGKKLLFMGSEIAPWTEWHHEAGLEWHILDYERHAGIQRWVRDLNKAYCTLPALHQLDFSEEGFSWIDCSDWENGVLSYSRKGFDPKDTAVVILNLTPVPRENYKIGVPFSGNWQEVLNSDSHYYGGSDKGNFGRVASYPIAMHGYDHALSLTLPPLAMICLSPE</sequence>
<dbReference type="PANTHER" id="PTHR43651:SF3">
    <property type="entry name" value="1,4-ALPHA-GLUCAN-BRANCHING ENZYME"/>
    <property type="match status" value="1"/>
</dbReference>
<dbReference type="NCBIfam" id="TIGR01515">
    <property type="entry name" value="branching_enzym"/>
    <property type="match status" value="1"/>
</dbReference>
<evidence type="ECO:0000256" key="11">
    <source>
        <dbReference type="PIRSR" id="PIRSR000463-1"/>
    </source>
</evidence>
<dbReference type="Pfam" id="PF02922">
    <property type="entry name" value="CBM_48"/>
    <property type="match status" value="1"/>
</dbReference>
<dbReference type="Gene3D" id="3.20.20.80">
    <property type="entry name" value="Glycosidases"/>
    <property type="match status" value="1"/>
</dbReference>
<proteinExistence type="inferred from homology"/>
<dbReference type="InterPro" id="IPR013780">
    <property type="entry name" value="Glyco_hydro_b"/>
</dbReference>
<reference evidence="13" key="1">
    <citation type="submission" date="2011-05" db="EMBL/GenBank/DDBJ databases">
        <title>Unity in variety -- the pan-genome of the Chlamydiae.</title>
        <authorList>
            <person name="Collingro A."/>
            <person name="Tischler P."/>
            <person name="Weinmaier T."/>
            <person name="Penz T."/>
            <person name="Heinz E."/>
            <person name="Brunham R.C."/>
            <person name="Read T.D."/>
            <person name="Bavoil P.M."/>
            <person name="Sachse K."/>
            <person name="Kahane S."/>
            <person name="Friedman M.G."/>
            <person name="Rattei T."/>
            <person name="Myers G.S.A."/>
            <person name="Horn M."/>
        </authorList>
    </citation>
    <scope>NUCLEOTIDE SEQUENCE</scope>
    <source>
        <strain evidence="13">2032/99</strain>
    </source>
</reference>
<dbReference type="UniPathway" id="UPA00164"/>
<dbReference type="InterPro" id="IPR004193">
    <property type="entry name" value="Glyco_hydro_13_N"/>
</dbReference>
<dbReference type="Pfam" id="PF02806">
    <property type="entry name" value="Alpha-amylase_C"/>
    <property type="match status" value="1"/>
</dbReference>